<evidence type="ECO:0000256" key="3">
    <source>
        <dbReference type="ARBA" id="ARBA00022741"/>
    </source>
</evidence>
<dbReference type="PROSITE" id="PS50893">
    <property type="entry name" value="ABC_TRANSPORTER_2"/>
    <property type="match status" value="1"/>
</dbReference>
<organism evidence="6 7">
    <name type="scientific">Bacillus pseudomycoides</name>
    <dbReference type="NCBI Taxonomy" id="64104"/>
    <lineage>
        <taxon>Bacteria</taxon>
        <taxon>Bacillati</taxon>
        <taxon>Bacillota</taxon>
        <taxon>Bacilli</taxon>
        <taxon>Bacillales</taxon>
        <taxon>Bacillaceae</taxon>
        <taxon>Bacillus</taxon>
        <taxon>Bacillus cereus group</taxon>
    </lineage>
</organism>
<evidence type="ECO:0000259" key="5">
    <source>
        <dbReference type="PROSITE" id="PS50893"/>
    </source>
</evidence>
<dbReference type="Pfam" id="PF00005">
    <property type="entry name" value="ABC_tran"/>
    <property type="match status" value="1"/>
</dbReference>
<dbReference type="InterPro" id="IPR017871">
    <property type="entry name" value="ABC_transporter-like_CS"/>
</dbReference>
<dbReference type="PANTHER" id="PTHR43335:SF8">
    <property type="entry name" value="ABC TRANSPORTER, ATP-BINDING PROTEIN"/>
    <property type="match status" value="1"/>
</dbReference>
<comment type="similarity">
    <text evidence="1">Belongs to the ABC transporter superfamily.</text>
</comment>
<protein>
    <submittedName>
        <fullName evidence="6">Bacitracin ABC transporter ATP-binding protein</fullName>
    </submittedName>
</protein>
<evidence type="ECO:0000256" key="4">
    <source>
        <dbReference type="ARBA" id="ARBA00022840"/>
    </source>
</evidence>
<gene>
    <name evidence="6" type="ORF">CON65_03540</name>
</gene>
<evidence type="ECO:0000313" key="6">
    <source>
        <dbReference type="EMBL" id="PED83965.1"/>
    </source>
</evidence>
<keyword evidence="3" id="KW-0547">Nucleotide-binding</keyword>
<proteinExistence type="inferred from homology"/>
<dbReference type="InterPro" id="IPR003439">
    <property type="entry name" value="ABC_transporter-like_ATP-bd"/>
</dbReference>
<reference evidence="6 7" key="1">
    <citation type="submission" date="2017-09" db="EMBL/GenBank/DDBJ databases">
        <title>Large-scale bioinformatics analysis of Bacillus genomes uncovers conserved roles of natural products in bacterial physiology.</title>
        <authorList>
            <consortium name="Agbiome Team Llc"/>
            <person name="Bleich R.M."/>
            <person name="Grubbs K.J."/>
            <person name="Santa Maria K.C."/>
            <person name="Allen S.E."/>
            <person name="Farag S."/>
            <person name="Shank E.A."/>
            <person name="Bowers A."/>
        </authorList>
    </citation>
    <scope>NUCLEOTIDE SEQUENCE [LARGE SCALE GENOMIC DNA]</scope>
    <source>
        <strain evidence="6 7">AFS092012</strain>
    </source>
</reference>
<accession>A0AA91ZUQ9</accession>
<dbReference type="Proteomes" id="UP000221020">
    <property type="component" value="Unassembled WGS sequence"/>
</dbReference>
<evidence type="ECO:0000256" key="1">
    <source>
        <dbReference type="ARBA" id="ARBA00005417"/>
    </source>
</evidence>
<feature type="domain" description="ABC transporter" evidence="5">
    <location>
        <begin position="5"/>
        <end position="234"/>
    </location>
</feature>
<dbReference type="AlphaFoldDB" id="A0AA91ZUQ9"/>
<dbReference type="EMBL" id="NVOR01000010">
    <property type="protein sequence ID" value="PED83965.1"/>
    <property type="molecule type" value="Genomic_DNA"/>
</dbReference>
<dbReference type="InterPro" id="IPR027417">
    <property type="entry name" value="P-loop_NTPase"/>
</dbReference>
<keyword evidence="2" id="KW-0813">Transport</keyword>
<dbReference type="SUPFAM" id="SSF52540">
    <property type="entry name" value="P-loop containing nucleoside triphosphate hydrolases"/>
    <property type="match status" value="1"/>
</dbReference>
<evidence type="ECO:0000256" key="2">
    <source>
        <dbReference type="ARBA" id="ARBA00022448"/>
    </source>
</evidence>
<dbReference type="GO" id="GO:0005524">
    <property type="term" value="F:ATP binding"/>
    <property type="evidence" value="ECO:0007669"/>
    <property type="project" value="UniProtKB-KW"/>
</dbReference>
<comment type="caution">
    <text evidence="6">The sequence shown here is derived from an EMBL/GenBank/DDBJ whole genome shotgun (WGS) entry which is preliminary data.</text>
</comment>
<name>A0AA91ZUQ9_9BACI</name>
<dbReference type="PROSITE" id="PS00211">
    <property type="entry name" value="ABC_TRANSPORTER_1"/>
    <property type="match status" value="1"/>
</dbReference>
<dbReference type="PANTHER" id="PTHR43335">
    <property type="entry name" value="ABC TRANSPORTER, ATP-BINDING PROTEIN"/>
    <property type="match status" value="1"/>
</dbReference>
<keyword evidence="4 6" id="KW-0067">ATP-binding</keyword>
<dbReference type="GO" id="GO:0016887">
    <property type="term" value="F:ATP hydrolysis activity"/>
    <property type="evidence" value="ECO:0007669"/>
    <property type="project" value="InterPro"/>
</dbReference>
<dbReference type="RefSeq" id="WP_097895857.1">
    <property type="nucleotide sequence ID" value="NZ_NVOR01000010.1"/>
</dbReference>
<dbReference type="InterPro" id="IPR003593">
    <property type="entry name" value="AAA+_ATPase"/>
</dbReference>
<dbReference type="Gene3D" id="3.40.50.300">
    <property type="entry name" value="P-loop containing nucleotide triphosphate hydrolases"/>
    <property type="match status" value="1"/>
</dbReference>
<sequence length="304" mass="34567">MSYVLRTYGLTKKYKDVIAVDNVSMNIKKGEIYGFLGQNGAGKTTAMRMIVGLIKPSKGEIELFGERIKANGHSRPFERIGAMIETPGFYPNLTGEENLEIHRRLMGFPDKSSVDTALAQVDLLEAKKRKVKTYSLGMKQRLGLARALLHEPELLLLDEPTNGLDPSGIKEVRKMILHLAKERGITVLISSHILSEIEQLAEKIGIIHKGKLLKELDSKTIRDMNKHYIEFQVINDKMAIHLLEKELNIRNYQVVEPGIIRIYENSHDSITINKMFIQNNIDVKKLNISKDTLEDFFIRLTEGE</sequence>
<dbReference type="SMART" id="SM00382">
    <property type="entry name" value="AAA"/>
    <property type="match status" value="1"/>
</dbReference>
<evidence type="ECO:0000313" key="7">
    <source>
        <dbReference type="Proteomes" id="UP000221020"/>
    </source>
</evidence>